<dbReference type="OrthoDB" id="8338377at2"/>
<dbReference type="InterPro" id="IPR036388">
    <property type="entry name" value="WH-like_DNA-bd_sf"/>
</dbReference>
<dbReference type="InterPro" id="IPR036390">
    <property type="entry name" value="WH_DNA-bd_sf"/>
</dbReference>
<protein>
    <recommendedName>
        <fullName evidence="3">Helix-turn-helix domain-containing protein</fullName>
    </recommendedName>
</protein>
<keyword evidence="2" id="KW-1185">Reference proteome</keyword>
<evidence type="ECO:0000313" key="2">
    <source>
        <dbReference type="Proteomes" id="UP000234882"/>
    </source>
</evidence>
<proteinExistence type="predicted"/>
<accession>A0A2K9MDP7</accession>
<organism evidence="1 2">
    <name type="scientific">Paracoccus jeotgali</name>
    <dbReference type="NCBI Taxonomy" id="2065379"/>
    <lineage>
        <taxon>Bacteria</taxon>
        <taxon>Pseudomonadati</taxon>
        <taxon>Pseudomonadota</taxon>
        <taxon>Alphaproteobacteria</taxon>
        <taxon>Rhodobacterales</taxon>
        <taxon>Paracoccaceae</taxon>
        <taxon>Paracoccus</taxon>
    </lineage>
</organism>
<dbReference type="KEGG" id="paru:CYR75_05300"/>
<dbReference type="Proteomes" id="UP000234882">
    <property type="component" value="Chromosome"/>
</dbReference>
<dbReference type="AlphaFoldDB" id="A0A2K9MDP7"/>
<dbReference type="Pfam" id="PF13730">
    <property type="entry name" value="HTH_36"/>
    <property type="match status" value="1"/>
</dbReference>
<dbReference type="SUPFAM" id="SSF46785">
    <property type="entry name" value="Winged helix' DNA-binding domain"/>
    <property type="match status" value="1"/>
</dbReference>
<dbReference type="EMBL" id="CP025583">
    <property type="protein sequence ID" value="AUM73779.1"/>
    <property type="molecule type" value="Genomic_DNA"/>
</dbReference>
<evidence type="ECO:0000313" key="1">
    <source>
        <dbReference type="EMBL" id="AUM73779.1"/>
    </source>
</evidence>
<dbReference type="RefSeq" id="WP_101499131.1">
    <property type="nucleotide sequence ID" value="NZ_CP025583.1"/>
</dbReference>
<reference evidence="2" key="1">
    <citation type="submission" date="2017-12" db="EMBL/GenBank/DDBJ databases">
        <title>Genomic analysis of Paracoccus sp. CBA4604.</title>
        <authorList>
            <person name="Roh S.W."/>
            <person name="Kim J.Y."/>
            <person name="Kim J.S."/>
        </authorList>
    </citation>
    <scope>NUCLEOTIDE SEQUENCE [LARGE SCALE GENOMIC DNA]</scope>
    <source>
        <strain evidence="2">CBA4604</strain>
    </source>
</reference>
<dbReference type="Gene3D" id="1.10.10.10">
    <property type="entry name" value="Winged helix-like DNA-binding domain superfamily/Winged helix DNA-binding domain"/>
    <property type="match status" value="1"/>
</dbReference>
<gene>
    <name evidence="1" type="ORF">CYR75_05300</name>
</gene>
<evidence type="ECO:0008006" key="3">
    <source>
        <dbReference type="Google" id="ProtNLM"/>
    </source>
</evidence>
<sequence length="123" mass="13811">MTDLESFKAVRIQWHKALFASPLLSGTEKALGAYLINVRLNWRTGQLNPAVATIARDMSVEPRTVQRAINSLERLGWFNTDRGSGRTRSTSYKITAESIEIAEQIKREISARKVSVRPDRPAA</sequence>
<name>A0A2K9MDP7_9RHOB</name>